<evidence type="ECO:0000313" key="7">
    <source>
        <dbReference type="RefSeq" id="XP_011646563.1"/>
    </source>
</evidence>
<feature type="domain" description="Spaetzle" evidence="5">
    <location>
        <begin position="168"/>
        <end position="263"/>
    </location>
</feature>
<sequence length="293" mass="34632">MTLGKSIIVLLEFFIVLPILEARVYHGYNSYKQYYNYRINGEQLKHPTLTSDEIINEITNEIINKQYKQYENSNDMKEQIKSRFEDTSKKTDLKSDFIFPDEFQARNSDDNYVQVARCNDKKQTFCEDVPYYPIDFVNQAIIRNSSLLHYAHEDIVNIAQRADIDEIQLCPSQERKIYPKSAENLNKQWRYILQSNETNFRQGIRVETCDEQDSTCKMIDGMISGYVTTCKQKYIYRELSAISEDGRIIRDFFRLPASCCCHIEFQPENIGKRISAFEETLQYRPQVLQKIYV</sequence>
<dbReference type="Gene3D" id="2.10.90.10">
    <property type="entry name" value="Cystine-knot cytokines"/>
    <property type="match status" value="1"/>
</dbReference>
<proteinExistence type="predicted"/>
<keyword evidence="6" id="KW-1185">Reference proteome</keyword>
<evidence type="ECO:0000256" key="4">
    <source>
        <dbReference type="SAM" id="SignalP"/>
    </source>
</evidence>
<feature type="chain" id="PRO_5026684820" evidence="4">
    <location>
        <begin position="23"/>
        <end position="293"/>
    </location>
</feature>
<organism evidence="6 7">
    <name type="scientific">Pogonomyrmex barbatus</name>
    <name type="common">red harvester ant</name>
    <dbReference type="NCBI Taxonomy" id="144034"/>
    <lineage>
        <taxon>Eukaryota</taxon>
        <taxon>Metazoa</taxon>
        <taxon>Ecdysozoa</taxon>
        <taxon>Arthropoda</taxon>
        <taxon>Hexapoda</taxon>
        <taxon>Insecta</taxon>
        <taxon>Pterygota</taxon>
        <taxon>Neoptera</taxon>
        <taxon>Endopterygota</taxon>
        <taxon>Hymenoptera</taxon>
        <taxon>Apocrita</taxon>
        <taxon>Aculeata</taxon>
        <taxon>Formicoidea</taxon>
        <taxon>Formicidae</taxon>
        <taxon>Myrmicinae</taxon>
        <taxon>Pogonomyrmex</taxon>
    </lineage>
</organism>
<keyword evidence="1 4" id="KW-0732">Signal</keyword>
<dbReference type="GO" id="GO:0008083">
    <property type="term" value="F:growth factor activity"/>
    <property type="evidence" value="ECO:0007669"/>
    <property type="project" value="TreeGrafter"/>
</dbReference>
<evidence type="ECO:0000256" key="2">
    <source>
        <dbReference type="ARBA" id="ARBA00023157"/>
    </source>
</evidence>
<dbReference type="GO" id="GO:0005121">
    <property type="term" value="F:Toll binding"/>
    <property type="evidence" value="ECO:0007669"/>
    <property type="project" value="TreeGrafter"/>
</dbReference>
<reference evidence="7" key="1">
    <citation type="submission" date="2025-08" db="UniProtKB">
        <authorList>
            <consortium name="RefSeq"/>
        </authorList>
    </citation>
    <scope>IDENTIFICATION</scope>
</reference>
<feature type="signal peptide" evidence="4">
    <location>
        <begin position="1"/>
        <end position="22"/>
    </location>
</feature>
<dbReference type="GO" id="GO:0021556">
    <property type="term" value="P:central nervous system formation"/>
    <property type="evidence" value="ECO:0007669"/>
    <property type="project" value="TreeGrafter"/>
</dbReference>
<dbReference type="InterPro" id="IPR029034">
    <property type="entry name" value="Cystine-knot_cytokine"/>
</dbReference>
<dbReference type="Pfam" id="PF16077">
    <property type="entry name" value="Spaetzle"/>
    <property type="match status" value="1"/>
</dbReference>
<keyword evidence="3" id="KW-0325">Glycoprotein</keyword>
<name>A0A6I9WRR2_9HYME</name>
<protein>
    <submittedName>
        <fullName evidence="7">Uncharacterized protein LOC105433125</fullName>
    </submittedName>
</protein>
<dbReference type="OrthoDB" id="6359065at2759"/>
<dbReference type="PANTHER" id="PTHR23199:SF12">
    <property type="entry name" value="NEUROTROPHIN 1-RELATED"/>
    <property type="match status" value="1"/>
</dbReference>
<accession>A0A6I9WRR2</accession>
<dbReference type="GeneID" id="105433125"/>
<dbReference type="AlphaFoldDB" id="A0A6I9WRR2"/>
<dbReference type="Proteomes" id="UP000504615">
    <property type="component" value="Unplaced"/>
</dbReference>
<dbReference type="RefSeq" id="XP_011646563.1">
    <property type="nucleotide sequence ID" value="XM_011648261.2"/>
</dbReference>
<dbReference type="PANTHER" id="PTHR23199">
    <property type="entry name" value="NEUROTROPHIN 1-RELATED"/>
    <property type="match status" value="1"/>
</dbReference>
<gene>
    <name evidence="7" type="primary">LOC105433125</name>
</gene>
<evidence type="ECO:0000256" key="3">
    <source>
        <dbReference type="ARBA" id="ARBA00023180"/>
    </source>
</evidence>
<dbReference type="InterPro" id="IPR052444">
    <property type="entry name" value="Spz/Toll_ligand-like"/>
</dbReference>
<evidence type="ECO:0000313" key="6">
    <source>
        <dbReference type="Proteomes" id="UP000504615"/>
    </source>
</evidence>
<dbReference type="SUPFAM" id="SSF57501">
    <property type="entry name" value="Cystine-knot cytokines"/>
    <property type="match status" value="1"/>
</dbReference>
<evidence type="ECO:0000259" key="5">
    <source>
        <dbReference type="Pfam" id="PF16077"/>
    </source>
</evidence>
<keyword evidence="2" id="KW-1015">Disulfide bond</keyword>
<dbReference type="GO" id="GO:0045087">
    <property type="term" value="P:innate immune response"/>
    <property type="evidence" value="ECO:0007669"/>
    <property type="project" value="TreeGrafter"/>
</dbReference>
<dbReference type="KEGG" id="pbar:105433125"/>
<dbReference type="InterPro" id="IPR032104">
    <property type="entry name" value="Spaetzle"/>
</dbReference>
<evidence type="ECO:0000256" key="1">
    <source>
        <dbReference type="ARBA" id="ARBA00022729"/>
    </source>
</evidence>
<dbReference type="GO" id="GO:0005615">
    <property type="term" value="C:extracellular space"/>
    <property type="evidence" value="ECO:0007669"/>
    <property type="project" value="UniProtKB-ARBA"/>
</dbReference>